<dbReference type="OrthoDB" id="2601963at2"/>
<name>A0A4R5KDB6_9BACL</name>
<dbReference type="NCBIfam" id="NF047581">
    <property type="entry name" value="gp105_phage_fam"/>
    <property type="match status" value="1"/>
</dbReference>
<gene>
    <name evidence="1" type="ORF">E1757_30705</name>
</gene>
<reference evidence="1 2" key="1">
    <citation type="submission" date="2019-03" db="EMBL/GenBank/DDBJ databases">
        <title>This is whole genome sequence of Paenibacillus sp MS74 strain.</title>
        <authorList>
            <person name="Trinh H.N."/>
        </authorList>
    </citation>
    <scope>NUCLEOTIDE SEQUENCE [LARGE SCALE GENOMIC DNA]</scope>
    <source>
        <strain evidence="1 2">MS74</strain>
    </source>
</reference>
<proteinExistence type="predicted"/>
<protein>
    <submittedName>
        <fullName evidence="1">DUF3277 family protein</fullName>
    </submittedName>
</protein>
<comment type="caution">
    <text evidence="1">The sequence shown here is derived from an EMBL/GenBank/DDBJ whole genome shotgun (WGS) entry which is preliminary data.</text>
</comment>
<dbReference type="InterPro" id="IPR021695">
    <property type="entry name" value="Phage_KPP10_Orf10"/>
</dbReference>
<dbReference type="RefSeq" id="WP_133235488.1">
    <property type="nucleotide sequence ID" value="NZ_SMRT01000022.1"/>
</dbReference>
<organism evidence="1 2">
    <name type="scientific">Paenibacillus piri</name>
    <dbReference type="NCBI Taxonomy" id="2547395"/>
    <lineage>
        <taxon>Bacteria</taxon>
        <taxon>Bacillati</taxon>
        <taxon>Bacillota</taxon>
        <taxon>Bacilli</taxon>
        <taxon>Bacillales</taxon>
        <taxon>Paenibacillaceae</taxon>
        <taxon>Paenibacillus</taxon>
    </lineage>
</organism>
<accession>A0A4R5KDB6</accession>
<dbReference type="EMBL" id="SMRT01000022">
    <property type="protein sequence ID" value="TDF92167.1"/>
    <property type="molecule type" value="Genomic_DNA"/>
</dbReference>
<evidence type="ECO:0000313" key="1">
    <source>
        <dbReference type="EMBL" id="TDF92167.1"/>
    </source>
</evidence>
<keyword evidence="2" id="KW-1185">Reference proteome</keyword>
<dbReference type="Pfam" id="PF11681">
    <property type="entry name" value="Phage_Tube_PhiTE"/>
    <property type="match status" value="1"/>
</dbReference>
<sequence length="131" mass="14496">MSTRTYDPKNVTITVDGIYITGLGESMVEIAKDENSYETKVGAQGDTVLTKINNALGTIKITLQQTSPQLAYLDRLANSGRMVPVSIISANDPKETTSVTEAFLKKPADRKYGKEAEDREYEFQALDLKME</sequence>
<dbReference type="AlphaFoldDB" id="A0A4R5KDB6"/>
<evidence type="ECO:0000313" key="2">
    <source>
        <dbReference type="Proteomes" id="UP000295636"/>
    </source>
</evidence>
<dbReference type="Proteomes" id="UP000295636">
    <property type="component" value="Unassembled WGS sequence"/>
</dbReference>